<reference evidence="1" key="1">
    <citation type="journal article" date="2014" name="Nat. Commun.">
        <title>The rainbow trout genome provides novel insights into evolution after whole-genome duplication in vertebrates.</title>
        <authorList>
            <person name="Berthelot C."/>
            <person name="Brunet F."/>
            <person name="Chalopin D."/>
            <person name="Juanchich A."/>
            <person name="Bernard M."/>
            <person name="Noel B."/>
            <person name="Bento P."/>
            <person name="Da Silva C."/>
            <person name="Labadie K."/>
            <person name="Alberti A."/>
            <person name="Aury J.M."/>
            <person name="Louis A."/>
            <person name="Dehais P."/>
            <person name="Bardou P."/>
            <person name="Montfort J."/>
            <person name="Klopp C."/>
            <person name="Cabau C."/>
            <person name="Gaspin C."/>
            <person name="Thorgaard G.H."/>
            <person name="Boussaha M."/>
            <person name="Quillet E."/>
            <person name="Guyomard R."/>
            <person name="Galiana D."/>
            <person name="Bobe J."/>
            <person name="Volff J.N."/>
            <person name="Genet C."/>
            <person name="Wincker P."/>
            <person name="Jaillon O."/>
            <person name="Roest Crollius H."/>
            <person name="Guiguen Y."/>
        </authorList>
    </citation>
    <scope>NUCLEOTIDE SEQUENCE [LARGE SCALE GENOMIC DNA]</scope>
</reference>
<gene>
    <name evidence="1" type="ORF">GSONMT00057243001</name>
</gene>
<name>A0A060Z9N0_ONCMY</name>
<dbReference type="STRING" id="8022.A0A060Z9N0"/>
<dbReference type="Gene3D" id="3.30.420.10">
    <property type="entry name" value="Ribonuclease H-like superfamily/Ribonuclease H"/>
    <property type="match status" value="1"/>
</dbReference>
<proteinExistence type="predicted"/>
<evidence type="ECO:0000313" key="1">
    <source>
        <dbReference type="EMBL" id="CDQ98015.1"/>
    </source>
</evidence>
<evidence type="ECO:0008006" key="3">
    <source>
        <dbReference type="Google" id="ProtNLM"/>
    </source>
</evidence>
<dbReference type="Proteomes" id="UP000193380">
    <property type="component" value="Unassembled WGS sequence"/>
</dbReference>
<reference evidence="1" key="2">
    <citation type="submission" date="2014-03" db="EMBL/GenBank/DDBJ databases">
        <authorList>
            <person name="Genoscope - CEA"/>
        </authorList>
    </citation>
    <scope>NUCLEOTIDE SEQUENCE</scope>
</reference>
<dbReference type="GO" id="GO:0003676">
    <property type="term" value="F:nucleic acid binding"/>
    <property type="evidence" value="ECO:0007669"/>
    <property type="project" value="InterPro"/>
</dbReference>
<evidence type="ECO:0000313" key="2">
    <source>
        <dbReference type="Proteomes" id="UP000193380"/>
    </source>
</evidence>
<dbReference type="PaxDb" id="8022-A0A060Z9N0"/>
<dbReference type="EMBL" id="FR934347">
    <property type="protein sequence ID" value="CDQ98015.1"/>
    <property type="molecule type" value="Genomic_DNA"/>
</dbReference>
<accession>A0A060Z9N0</accession>
<dbReference type="InterPro" id="IPR036397">
    <property type="entry name" value="RNaseH_sf"/>
</dbReference>
<organism evidence="1 2">
    <name type="scientific">Oncorhynchus mykiss</name>
    <name type="common">Rainbow trout</name>
    <name type="synonym">Salmo gairdneri</name>
    <dbReference type="NCBI Taxonomy" id="8022"/>
    <lineage>
        <taxon>Eukaryota</taxon>
        <taxon>Metazoa</taxon>
        <taxon>Chordata</taxon>
        <taxon>Craniata</taxon>
        <taxon>Vertebrata</taxon>
        <taxon>Euteleostomi</taxon>
        <taxon>Actinopterygii</taxon>
        <taxon>Neopterygii</taxon>
        <taxon>Teleostei</taxon>
        <taxon>Protacanthopterygii</taxon>
        <taxon>Salmoniformes</taxon>
        <taxon>Salmonidae</taxon>
        <taxon>Salmoninae</taxon>
        <taxon>Oncorhynchus</taxon>
    </lineage>
</organism>
<sequence length="147" mass="16776">MNEDDERSAKANCNLLASQHYINIALITVTRQLNRIGWTYAKARFDPMIRLTNKDLRVLHAQAWIKSGETFNNVIFTDESTVALEQFAQNCYKKIKISSSKPSPKHPLKLHVWGGGAIPRQGPGPYLIFDGKFGYLQSKRYIKYCSL</sequence>
<dbReference type="AlphaFoldDB" id="A0A060Z9N0"/>
<protein>
    <recommendedName>
        <fullName evidence="3">Transposase Tc1-like domain-containing protein</fullName>
    </recommendedName>
</protein>